<gene>
    <name evidence="1" type="ORF">PHYPA_019189</name>
</gene>
<dbReference type="InParanoid" id="A0A2K1JBN0"/>
<reference evidence="1 3" key="1">
    <citation type="journal article" date="2008" name="Science">
        <title>The Physcomitrella genome reveals evolutionary insights into the conquest of land by plants.</title>
        <authorList>
            <person name="Rensing S."/>
            <person name="Lang D."/>
            <person name="Zimmer A."/>
            <person name="Terry A."/>
            <person name="Salamov A."/>
            <person name="Shapiro H."/>
            <person name="Nishiyama T."/>
            <person name="Perroud P.-F."/>
            <person name="Lindquist E."/>
            <person name="Kamisugi Y."/>
            <person name="Tanahashi T."/>
            <person name="Sakakibara K."/>
            <person name="Fujita T."/>
            <person name="Oishi K."/>
            <person name="Shin-I T."/>
            <person name="Kuroki Y."/>
            <person name="Toyoda A."/>
            <person name="Suzuki Y."/>
            <person name="Hashimoto A."/>
            <person name="Yamaguchi K."/>
            <person name="Sugano A."/>
            <person name="Kohara Y."/>
            <person name="Fujiyama A."/>
            <person name="Anterola A."/>
            <person name="Aoki S."/>
            <person name="Ashton N."/>
            <person name="Barbazuk W.B."/>
            <person name="Barker E."/>
            <person name="Bennetzen J."/>
            <person name="Bezanilla M."/>
            <person name="Blankenship R."/>
            <person name="Cho S.H."/>
            <person name="Dutcher S."/>
            <person name="Estelle M."/>
            <person name="Fawcett J.A."/>
            <person name="Gundlach H."/>
            <person name="Hanada K."/>
            <person name="Heyl A."/>
            <person name="Hicks K.A."/>
            <person name="Hugh J."/>
            <person name="Lohr M."/>
            <person name="Mayer K."/>
            <person name="Melkozernov A."/>
            <person name="Murata T."/>
            <person name="Nelson D."/>
            <person name="Pils B."/>
            <person name="Prigge M."/>
            <person name="Reiss B."/>
            <person name="Renner T."/>
            <person name="Rombauts S."/>
            <person name="Rushton P."/>
            <person name="Sanderfoot A."/>
            <person name="Schween G."/>
            <person name="Shiu S.-H."/>
            <person name="Stueber K."/>
            <person name="Theodoulou F.L."/>
            <person name="Tu H."/>
            <person name="Van de Peer Y."/>
            <person name="Verrier P.J."/>
            <person name="Waters E."/>
            <person name="Wood A."/>
            <person name="Yang L."/>
            <person name="Cove D."/>
            <person name="Cuming A."/>
            <person name="Hasebe M."/>
            <person name="Lucas S."/>
            <person name="Mishler D.B."/>
            <person name="Reski R."/>
            <person name="Grigoriev I."/>
            <person name="Quatrano R.S."/>
            <person name="Boore J.L."/>
        </authorList>
    </citation>
    <scope>NUCLEOTIDE SEQUENCE [LARGE SCALE GENOMIC DNA]</scope>
    <source>
        <strain evidence="2 3">cv. Gransden 2004</strain>
    </source>
</reference>
<evidence type="ECO:0000313" key="3">
    <source>
        <dbReference type="Proteomes" id="UP000006727"/>
    </source>
</evidence>
<evidence type="ECO:0008006" key="4">
    <source>
        <dbReference type="Google" id="ProtNLM"/>
    </source>
</evidence>
<keyword evidence="3" id="KW-1185">Reference proteome</keyword>
<organism evidence="1">
    <name type="scientific">Physcomitrium patens</name>
    <name type="common">Spreading-leaved earth moss</name>
    <name type="synonym">Physcomitrella patens</name>
    <dbReference type="NCBI Taxonomy" id="3218"/>
    <lineage>
        <taxon>Eukaryota</taxon>
        <taxon>Viridiplantae</taxon>
        <taxon>Streptophyta</taxon>
        <taxon>Embryophyta</taxon>
        <taxon>Bryophyta</taxon>
        <taxon>Bryophytina</taxon>
        <taxon>Bryopsida</taxon>
        <taxon>Funariidae</taxon>
        <taxon>Funariales</taxon>
        <taxon>Funariaceae</taxon>
        <taxon>Physcomitrium</taxon>
    </lineage>
</organism>
<dbReference type="Proteomes" id="UP000006727">
    <property type="component" value="Chromosome 15"/>
</dbReference>
<dbReference type="AlphaFoldDB" id="A0A2K1JBN0"/>
<sequence length="148" mass="17519">MSWLEVKNANTLQLFQGYYSSLNFYKINEAATHTQRNQSCSITMVFKGYHIISAGCLRISDAQSDISCVKIRNVLYLQIVFNMIHIRLDITFSIGQFAKFMDNLDYHQLNALPLYCDNQFIIILKKNPHHYDQSKHIDRKYHYFRMIL</sequence>
<evidence type="ECO:0000313" key="1">
    <source>
        <dbReference type="EMBL" id="PNR38911.1"/>
    </source>
</evidence>
<dbReference type="EMBL" id="ABEU02000015">
    <property type="protein sequence ID" value="PNR38911.1"/>
    <property type="molecule type" value="Genomic_DNA"/>
</dbReference>
<proteinExistence type="predicted"/>
<evidence type="ECO:0000313" key="2">
    <source>
        <dbReference type="EnsemblPlants" id="Pp3c15_2080V3.1"/>
    </source>
</evidence>
<name>A0A2K1JBN0_PHYPA</name>
<dbReference type="EnsemblPlants" id="Pp3c15_2080V3.1">
    <property type="protein sequence ID" value="Pp3c15_2080V3.1"/>
    <property type="gene ID" value="Pp3c15_2080"/>
</dbReference>
<dbReference type="Gramene" id="Pp3c15_2080V3.1">
    <property type="protein sequence ID" value="Pp3c15_2080V3.1"/>
    <property type="gene ID" value="Pp3c15_2080"/>
</dbReference>
<reference evidence="2" key="3">
    <citation type="submission" date="2020-12" db="UniProtKB">
        <authorList>
            <consortium name="EnsemblPlants"/>
        </authorList>
    </citation>
    <scope>IDENTIFICATION</scope>
</reference>
<reference evidence="1 3" key="2">
    <citation type="journal article" date="2018" name="Plant J.">
        <title>The Physcomitrella patens chromosome-scale assembly reveals moss genome structure and evolution.</title>
        <authorList>
            <person name="Lang D."/>
            <person name="Ullrich K.K."/>
            <person name="Murat F."/>
            <person name="Fuchs J."/>
            <person name="Jenkins J."/>
            <person name="Haas F.B."/>
            <person name="Piednoel M."/>
            <person name="Gundlach H."/>
            <person name="Van Bel M."/>
            <person name="Meyberg R."/>
            <person name="Vives C."/>
            <person name="Morata J."/>
            <person name="Symeonidi A."/>
            <person name="Hiss M."/>
            <person name="Muchero W."/>
            <person name="Kamisugi Y."/>
            <person name="Saleh O."/>
            <person name="Blanc G."/>
            <person name="Decker E.L."/>
            <person name="van Gessel N."/>
            <person name="Grimwood J."/>
            <person name="Hayes R.D."/>
            <person name="Graham S.W."/>
            <person name="Gunter L.E."/>
            <person name="McDaniel S.F."/>
            <person name="Hoernstein S.N.W."/>
            <person name="Larsson A."/>
            <person name="Li F.W."/>
            <person name="Perroud P.F."/>
            <person name="Phillips J."/>
            <person name="Ranjan P."/>
            <person name="Rokshar D.S."/>
            <person name="Rothfels C.J."/>
            <person name="Schneider L."/>
            <person name="Shu S."/>
            <person name="Stevenson D.W."/>
            <person name="Thummler F."/>
            <person name="Tillich M."/>
            <person name="Villarreal Aguilar J.C."/>
            <person name="Widiez T."/>
            <person name="Wong G.K."/>
            <person name="Wymore A."/>
            <person name="Zhang Y."/>
            <person name="Zimmer A.D."/>
            <person name="Quatrano R.S."/>
            <person name="Mayer K.F.X."/>
            <person name="Goodstein D."/>
            <person name="Casacuberta J.M."/>
            <person name="Vandepoele K."/>
            <person name="Reski R."/>
            <person name="Cuming A.C."/>
            <person name="Tuskan G.A."/>
            <person name="Maumus F."/>
            <person name="Salse J."/>
            <person name="Schmutz J."/>
            <person name="Rensing S.A."/>
        </authorList>
    </citation>
    <scope>NUCLEOTIDE SEQUENCE [LARGE SCALE GENOMIC DNA]</scope>
    <source>
        <strain evidence="2 3">cv. Gransden 2004</strain>
    </source>
</reference>
<protein>
    <recommendedName>
        <fullName evidence="4">Reverse transcriptase Ty1/copia-type domain-containing protein</fullName>
    </recommendedName>
</protein>
<accession>A0A2K1JBN0</accession>